<dbReference type="InterPro" id="IPR001680">
    <property type="entry name" value="WD40_rpt"/>
</dbReference>
<dbReference type="VEuPathDB" id="FungiDB:TRICI_003346"/>
<dbReference type="InterPro" id="IPR015943">
    <property type="entry name" value="WD40/YVTN_repeat-like_dom_sf"/>
</dbReference>
<evidence type="ECO:0000256" key="2">
    <source>
        <dbReference type="ARBA" id="ARBA00022574"/>
    </source>
</evidence>
<dbReference type="OrthoDB" id="256303at2759"/>
<dbReference type="PROSITE" id="PS50082">
    <property type="entry name" value="WD_REPEATS_2"/>
    <property type="match status" value="2"/>
</dbReference>
<dbReference type="SUPFAM" id="SSF50978">
    <property type="entry name" value="WD40 repeat-like"/>
    <property type="match status" value="1"/>
</dbReference>
<reference evidence="6" key="1">
    <citation type="journal article" date="2019" name="G3 (Bethesda)">
        <title>Genome Assemblies of Two Rare Opportunistic Yeast Pathogens: Diutina rugosa (syn. Candida rugosa) and Trichomonascus ciferrii (syn. Candida ciferrii).</title>
        <authorList>
            <person name="Mixao V."/>
            <person name="Saus E."/>
            <person name="Hansen A.P."/>
            <person name="Lass-Florl C."/>
            <person name="Gabaldon T."/>
        </authorList>
    </citation>
    <scope>NUCLEOTIDE SEQUENCE</scope>
    <source>
        <strain evidence="6">CBS 4856</strain>
    </source>
</reference>
<dbReference type="EMBL" id="SWFS01000246">
    <property type="protein sequence ID" value="KAA8912803.1"/>
    <property type="molecule type" value="Genomic_DNA"/>
</dbReference>
<keyword evidence="3" id="KW-0677">Repeat</keyword>
<evidence type="ECO:0000313" key="7">
    <source>
        <dbReference type="Proteomes" id="UP000761534"/>
    </source>
</evidence>
<feature type="region of interest" description="Disordered" evidence="5">
    <location>
        <begin position="1"/>
        <end position="30"/>
    </location>
</feature>
<keyword evidence="2 4" id="KW-0853">WD repeat</keyword>
<feature type="repeat" description="WD" evidence="4">
    <location>
        <begin position="109"/>
        <end position="146"/>
    </location>
</feature>
<sequence length="354" mass="38759">MSFGSSSGTTTNSEINVSNDRVLNSPPEDSVSDLAFSPQAEFLSVASWDKKVRIYELTATGDSQGRALYEHEAPVLSTRWFPDGGKVVSGGCDNAVRVYDLQSGQSAQIGQHEGPVSAVRVVDVGSPMVASCSWDKTVRYWDVRQGPGAGPVSTLQLPERAYTMDAEKKLLVVGTAERHICLIDLSNPGSIFKTVQSPLKWQTRVVACYPSGTGYAVGSIEGRCAIQYVDAAEQSKLGFSFKCHRETRSTPRPENVIYPLNAISFHPVYGTFSTAGSDGTFHFWDKDSKYRLKGSGNVGGSIACTAFNRNGNIFAYAVSYDWSKGHQFNTQNYPNMVKLHPTTDEEVKQRPKKR</sequence>
<evidence type="ECO:0000313" key="6">
    <source>
        <dbReference type="EMBL" id="KAA8912803.1"/>
    </source>
</evidence>
<accession>A0A642V951</accession>
<evidence type="ECO:0000256" key="4">
    <source>
        <dbReference type="PROSITE-ProRule" id="PRU00221"/>
    </source>
</evidence>
<feature type="repeat" description="WD" evidence="4">
    <location>
        <begin position="68"/>
        <end position="109"/>
    </location>
</feature>
<dbReference type="PANTHER" id="PTHR10971">
    <property type="entry name" value="MRNA EXPORT FACTOR AND BUB3"/>
    <property type="match status" value="1"/>
</dbReference>
<dbReference type="Proteomes" id="UP000761534">
    <property type="component" value="Unassembled WGS sequence"/>
</dbReference>
<feature type="compositionally biased region" description="Polar residues" evidence="5">
    <location>
        <begin position="12"/>
        <end position="22"/>
    </location>
</feature>
<dbReference type="PROSITE" id="PS50294">
    <property type="entry name" value="WD_REPEATS_REGION"/>
    <property type="match status" value="1"/>
</dbReference>
<evidence type="ECO:0000256" key="1">
    <source>
        <dbReference type="ARBA" id="ARBA00007830"/>
    </source>
</evidence>
<dbReference type="Pfam" id="PF00400">
    <property type="entry name" value="WD40"/>
    <property type="match status" value="4"/>
</dbReference>
<feature type="compositionally biased region" description="Basic and acidic residues" evidence="5">
    <location>
        <begin position="341"/>
        <end position="354"/>
    </location>
</feature>
<dbReference type="Gene3D" id="2.130.10.10">
    <property type="entry name" value="YVTN repeat-like/Quinoprotein amine dehydrogenase"/>
    <property type="match status" value="1"/>
</dbReference>
<dbReference type="AlphaFoldDB" id="A0A642V951"/>
<evidence type="ECO:0008006" key="8">
    <source>
        <dbReference type="Google" id="ProtNLM"/>
    </source>
</evidence>
<protein>
    <recommendedName>
        <fullName evidence="8">Anaphase-promoting complex subunit 4 WD40 domain-containing protein</fullName>
    </recommendedName>
</protein>
<dbReference type="FunFam" id="2.130.10.10:FF:000190">
    <property type="entry name" value="Nuclear pore complex subunit"/>
    <property type="match status" value="1"/>
</dbReference>
<comment type="caution">
    <text evidence="6">The sequence shown here is derived from an EMBL/GenBank/DDBJ whole genome shotgun (WGS) entry which is preliminary data.</text>
</comment>
<organism evidence="6 7">
    <name type="scientific">Trichomonascus ciferrii</name>
    <dbReference type="NCBI Taxonomy" id="44093"/>
    <lineage>
        <taxon>Eukaryota</taxon>
        <taxon>Fungi</taxon>
        <taxon>Dikarya</taxon>
        <taxon>Ascomycota</taxon>
        <taxon>Saccharomycotina</taxon>
        <taxon>Dipodascomycetes</taxon>
        <taxon>Dipodascales</taxon>
        <taxon>Trichomonascaceae</taxon>
        <taxon>Trichomonascus</taxon>
        <taxon>Trichomonascus ciferrii complex</taxon>
    </lineage>
</organism>
<keyword evidence="7" id="KW-1185">Reference proteome</keyword>
<evidence type="ECO:0000256" key="3">
    <source>
        <dbReference type="ARBA" id="ARBA00022737"/>
    </source>
</evidence>
<dbReference type="InterPro" id="IPR036322">
    <property type="entry name" value="WD40_repeat_dom_sf"/>
</dbReference>
<evidence type="ECO:0000256" key="5">
    <source>
        <dbReference type="SAM" id="MobiDB-lite"/>
    </source>
</evidence>
<gene>
    <name evidence="6" type="ORF">TRICI_003346</name>
</gene>
<name>A0A642V951_9ASCO</name>
<proteinExistence type="inferred from homology"/>
<feature type="region of interest" description="Disordered" evidence="5">
    <location>
        <begin position="333"/>
        <end position="354"/>
    </location>
</feature>
<dbReference type="SMART" id="SM00320">
    <property type="entry name" value="WD40"/>
    <property type="match status" value="4"/>
</dbReference>
<comment type="similarity">
    <text evidence="1">Belongs to the WD repeat rae1 family.</text>
</comment>
<feature type="compositionally biased region" description="Low complexity" evidence="5">
    <location>
        <begin position="1"/>
        <end position="11"/>
    </location>
</feature>